<sequence>MRPRAWIEPDAPLLRRVAGIVVVAALAAVLVPVLGSNYIVTFSFQFVVWVALALSWNVFSGNAGYPSFGHGVFFGVGIYATAAVLEHTDAGFLVAMLVAGLAAGGVALVVGLGVFASPRFKGDLFGLVTLALAFVVTTVVSNVAFLDGGTGVFVREHTRGLWVGGGIRHVFVVGVALAALAALVALATSRTRWGTALRSIRDEEAVAESLGVPTYRYKVLTFAVSGALGGLIGAPQAVYLGYVEVGAVFALNVPLFVIMMTILGGSARWWGPAIGAAAVVVLREVLLGIGSPELSQIVIGVFLVVVIAVLPQGISGAFDRLRQPGRSGVRGASGVSR</sequence>
<dbReference type="InterPro" id="IPR043428">
    <property type="entry name" value="LivM-like"/>
</dbReference>
<dbReference type="STRING" id="574651.SAMN04487968_102350"/>
<evidence type="ECO:0000256" key="6">
    <source>
        <dbReference type="SAM" id="Phobius"/>
    </source>
</evidence>
<evidence type="ECO:0000256" key="3">
    <source>
        <dbReference type="ARBA" id="ARBA00022692"/>
    </source>
</evidence>
<feature type="transmembrane region" description="Helical" evidence="6">
    <location>
        <begin position="12"/>
        <end position="31"/>
    </location>
</feature>
<dbReference type="CDD" id="cd06581">
    <property type="entry name" value="TM_PBP1_LivM_like"/>
    <property type="match status" value="1"/>
</dbReference>
<feature type="transmembrane region" description="Helical" evidence="6">
    <location>
        <begin position="68"/>
        <end position="85"/>
    </location>
</feature>
<dbReference type="Pfam" id="PF02653">
    <property type="entry name" value="BPD_transp_2"/>
    <property type="match status" value="1"/>
</dbReference>
<organism evidence="7 8">
    <name type="scientific">Nocardioides terrae</name>
    <dbReference type="NCBI Taxonomy" id="574651"/>
    <lineage>
        <taxon>Bacteria</taxon>
        <taxon>Bacillati</taxon>
        <taxon>Actinomycetota</taxon>
        <taxon>Actinomycetes</taxon>
        <taxon>Propionibacteriales</taxon>
        <taxon>Nocardioidaceae</taxon>
        <taxon>Nocardioides</taxon>
    </lineage>
</organism>
<dbReference type="Proteomes" id="UP000198832">
    <property type="component" value="Unassembled WGS sequence"/>
</dbReference>
<feature type="transmembrane region" description="Helical" evidence="6">
    <location>
        <begin position="270"/>
        <end position="291"/>
    </location>
</feature>
<feature type="transmembrane region" description="Helical" evidence="6">
    <location>
        <begin position="37"/>
        <end position="56"/>
    </location>
</feature>
<evidence type="ECO:0000256" key="2">
    <source>
        <dbReference type="ARBA" id="ARBA00022475"/>
    </source>
</evidence>
<feature type="transmembrane region" description="Helical" evidence="6">
    <location>
        <begin position="166"/>
        <end position="188"/>
    </location>
</feature>
<dbReference type="PANTHER" id="PTHR30482">
    <property type="entry name" value="HIGH-AFFINITY BRANCHED-CHAIN AMINO ACID TRANSPORT SYSTEM PERMEASE"/>
    <property type="match status" value="1"/>
</dbReference>
<gene>
    <name evidence="7" type="ORF">SAMN04487968_102350</name>
</gene>
<dbReference type="InterPro" id="IPR001851">
    <property type="entry name" value="ABC_transp_permease"/>
</dbReference>
<protein>
    <submittedName>
        <fullName evidence="7">Branched-chain amino acid transport system permease protein</fullName>
    </submittedName>
</protein>
<reference evidence="7 8" key="1">
    <citation type="submission" date="2016-10" db="EMBL/GenBank/DDBJ databases">
        <authorList>
            <person name="de Groot N.N."/>
        </authorList>
    </citation>
    <scope>NUCLEOTIDE SEQUENCE [LARGE SCALE GENOMIC DNA]</scope>
    <source>
        <strain evidence="7 8">CGMCC 1.7056</strain>
    </source>
</reference>
<feature type="transmembrane region" description="Helical" evidence="6">
    <location>
        <begin position="297"/>
        <end position="318"/>
    </location>
</feature>
<keyword evidence="3 6" id="KW-0812">Transmembrane</keyword>
<feature type="transmembrane region" description="Helical" evidence="6">
    <location>
        <begin position="124"/>
        <end position="146"/>
    </location>
</feature>
<feature type="transmembrane region" description="Helical" evidence="6">
    <location>
        <begin position="245"/>
        <end position="263"/>
    </location>
</feature>
<keyword evidence="8" id="KW-1185">Reference proteome</keyword>
<dbReference type="OrthoDB" id="9814461at2"/>
<name>A0A1I1F8E6_9ACTN</name>
<dbReference type="GO" id="GO:0005886">
    <property type="term" value="C:plasma membrane"/>
    <property type="evidence" value="ECO:0007669"/>
    <property type="project" value="UniProtKB-SubCell"/>
</dbReference>
<feature type="transmembrane region" description="Helical" evidence="6">
    <location>
        <begin position="91"/>
        <end position="117"/>
    </location>
</feature>
<keyword evidence="4 6" id="KW-1133">Transmembrane helix</keyword>
<evidence type="ECO:0000313" key="8">
    <source>
        <dbReference type="Proteomes" id="UP000198832"/>
    </source>
</evidence>
<dbReference type="GO" id="GO:0015658">
    <property type="term" value="F:branched-chain amino acid transmembrane transporter activity"/>
    <property type="evidence" value="ECO:0007669"/>
    <property type="project" value="InterPro"/>
</dbReference>
<feature type="transmembrane region" description="Helical" evidence="6">
    <location>
        <begin position="219"/>
        <end position="239"/>
    </location>
</feature>
<evidence type="ECO:0000256" key="4">
    <source>
        <dbReference type="ARBA" id="ARBA00022989"/>
    </source>
</evidence>
<keyword evidence="2" id="KW-1003">Cell membrane</keyword>
<dbReference type="PANTHER" id="PTHR30482:SF1">
    <property type="entry name" value="BRANCHED-CHAIN AMINO ACID TRANSPORT PERMEASE PROTEIN LIVM-RELATED"/>
    <property type="match status" value="1"/>
</dbReference>
<evidence type="ECO:0000256" key="5">
    <source>
        <dbReference type="ARBA" id="ARBA00023136"/>
    </source>
</evidence>
<comment type="subcellular location">
    <subcellularLocation>
        <location evidence="1">Cell membrane</location>
        <topology evidence="1">Multi-pass membrane protein</topology>
    </subcellularLocation>
</comment>
<evidence type="ECO:0000256" key="1">
    <source>
        <dbReference type="ARBA" id="ARBA00004651"/>
    </source>
</evidence>
<evidence type="ECO:0000313" key="7">
    <source>
        <dbReference type="EMBL" id="SFB93360.1"/>
    </source>
</evidence>
<keyword evidence="5 6" id="KW-0472">Membrane</keyword>
<dbReference type="RefSeq" id="WP_091120685.1">
    <property type="nucleotide sequence ID" value="NZ_FOLB01000002.1"/>
</dbReference>
<dbReference type="AlphaFoldDB" id="A0A1I1F8E6"/>
<dbReference type="EMBL" id="FOLB01000002">
    <property type="protein sequence ID" value="SFB93360.1"/>
    <property type="molecule type" value="Genomic_DNA"/>
</dbReference>
<accession>A0A1I1F8E6</accession>
<proteinExistence type="predicted"/>